<gene>
    <name evidence="1" type="ORF">ASZ90_012954</name>
</gene>
<evidence type="ECO:0000313" key="1">
    <source>
        <dbReference type="EMBL" id="KUG17354.1"/>
    </source>
</evidence>
<dbReference type="AlphaFoldDB" id="A0A0W8F913"/>
<reference evidence="1" key="1">
    <citation type="journal article" date="2015" name="Proc. Natl. Acad. Sci. U.S.A.">
        <title>Networks of energetic and metabolic interactions define dynamics in microbial communities.</title>
        <authorList>
            <person name="Embree M."/>
            <person name="Liu J.K."/>
            <person name="Al-Bassam M.M."/>
            <person name="Zengler K."/>
        </authorList>
    </citation>
    <scope>NUCLEOTIDE SEQUENCE</scope>
</reference>
<evidence type="ECO:0008006" key="2">
    <source>
        <dbReference type="Google" id="ProtNLM"/>
    </source>
</evidence>
<accession>A0A0W8F913</accession>
<sequence length="482" mass="52644">MKIRRILCAGTMVLLFFAVISLGSGQLPTLSASPSAVNPADKITVVYSGAPGFDTDWIAIYRIDAANERYGEWSYLRGEKSGTLTFAAPQELGEYEFRMFENWAGSSSYEEIARSNTFSVVRREASPAANGEIEETVVALYYFDGDADDATGQHPGELFGNVSIVAEEGYAPALKLDGSGDYVRVGNVHQNPTRDLKQGSIEMWVRLESAPKDFVLAASGREYGGSYDDGFYLGTHSRYSKNLVFMIWAGGWKVADSGIPPEDLIGEWRHVMGTWGPRGVEIWVDGILKGTNPHTGGLPNPNYATVLIGTDSWRSDTHGLIGSVVIWDDQRSLSDGDFDRSEEVGLVEGRPKCADFDCREGAPCQSLDLLPWPVVDYTDLGASSTDRNTAGCLLDPGRYIIWSGKRVSGYIGVSDDWKAYGPFTLKGGTSYLFDVSAGTLKPVAPEELNSMLKEVGLSQARLWYKRSTADPYVLCVEMGDAP</sequence>
<dbReference type="Gene3D" id="2.60.120.200">
    <property type="match status" value="1"/>
</dbReference>
<organism evidence="1">
    <name type="scientific">hydrocarbon metagenome</name>
    <dbReference type="NCBI Taxonomy" id="938273"/>
    <lineage>
        <taxon>unclassified sequences</taxon>
        <taxon>metagenomes</taxon>
        <taxon>ecological metagenomes</taxon>
    </lineage>
</organism>
<dbReference type="InterPro" id="IPR013320">
    <property type="entry name" value="ConA-like_dom_sf"/>
</dbReference>
<name>A0A0W8F913_9ZZZZ</name>
<dbReference type="Pfam" id="PF13385">
    <property type="entry name" value="Laminin_G_3"/>
    <property type="match status" value="1"/>
</dbReference>
<dbReference type="SUPFAM" id="SSF49899">
    <property type="entry name" value="Concanavalin A-like lectins/glucanases"/>
    <property type="match status" value="1"/>
</dbReference>
<comment type="caution">
    <text evidence="1">The sequence shown here is derived from an EMBL/GenBank/DDBJ whole genome shotgun (WGS) entry which is preliminary data.</text>
</comment>
<proteinExistence type="predicted"/>
<dbReference type="EMBL" id="LNQE01001447">
    <property type="protein sequence ID" value="KUG17354.1"/>
    <property type="molecule type" value="Genomic_DNA"/>
</dbReference>
<protein>
    <recommendedName>
        <fullName evidence="2">LamG-like jellyroll fold domain-containing protein</fullName>
    </recommendedName>
</protein>